<evidence type="ECO:0000256" key="1">
    <source>
        <dbReference type="SAM" id="MobiDB-lite"/>
    </source>
</evidence>
<dbReference type="EMBL" id="JAGHQM010000478">
    <property type="protein sequence ID" value="KAH0559965.1"/>
    <property type="molecule type" value="Genomic_DNA"/>
</dbReference>
<sequence>MPTDAEFQAFWDEEKKKSFAARSNLGETLYKRWPNEADQMAFFKWSSARADKRLEEREMTNISPEELTEMLATMDFNNDIARGKLVNILQRSVVPWLPVGRDRAGAIYRIVPDAYGLLPDQQDPKTDRELVSMNVLGINTNVQPKMPPRSRKANFSEESTRSNESDDSEYAGFVFHQIGNLEFWGDNPDDLRSYEDAANGTWFSTQFQAVIRFGRNGAANGVYVIYDFYPEDMYLEERRKIDHDEWGYLPSDLTDKQISFAKIADKITNLRFGRTFDFAEALDYPVELVRAVKTPEDAIIRVTVA</sequence>
<proteinExistence type="predicted"/>
<comment type="caution">
    <text evidence="2">The sequence shown here is derived from an EMBL/GenBank/DDBJ whole genome shotgun (WGS) entry which is preliminary data.</text>
</comment>
<protein>
    <submittedName>
        <fullName evidence="2">Uncharacterized protein</fullName>
    </submittedName>
</protein>
<dbReference type="AlphaFoldDB" id="A0A9P8RR26"/>
<name>A0A9P8RR26_9PEZI</name>
<gene>
    <name evidence="2" type="ORF">GP486_003515</name>
</gene>
<reference evidence="2" key="1">
    <citation type="submission" date="2021-03" db="EMBL/GenBank/DDBJ databases">
        <title>Comparative genomics and phylogenomic investigation of the class Geoglossomycetes provide insights into ecological specialization and systematics.</title>
        <authorList>
            <person name="Melie T."/>
            <person name="Pirro S."/>
            <person name="Miller A.N."/>
            <person name="Quandt A."/>
        </authorList>
    </citation>
    <scope>NUCLEOTIDE SEQUENCE</scope>
    <source>
        <strain evidence="2">CAQ_001_2017</strain>
    </source>
</reference>
<evidence type="ECO:0000313" key="3">
    <source>
        <dbReference type="Proteomes" id="UP000750711"/>
    </source>
</evidence>
<feature type="region of interest" description="Disordered" evidence="1">
    <location>
        <begin position="141"/>
        <end position="167"/>
    </location>
</feature>
<keyword evidence="3" id="KW-1185">Reference proteome</keyword>
<accession>A0A9P8RR26</accession>
<feature type="compositionally biased region" description="Basic and acidic residues" evidence="1">
    <location>
        <begin position="154"/>
        <end position="164"/>
    </location>
</feature>
<evidence type="ECO:0000313" key="2">
    <source>
        <dbReference type="EMBL" id="KAH0559965.1"/>
    </source>
</evidence>
<dbReference type="Proteomes" id="UP000750711">
    <property type="component" value="Unassembled WGS sequence"/>
</dbReference>
<organism evidence="2 3">
    <name type="scientific">Trichoglossum hirsutum</name>
    <dbReference type="NCBI Taxonomy" id="265104"/>
    <lineage>
        <taxon>Eukaryota</taxon>
        <taxon>Fungi</taxon>
        <taxon>Dikarya</taxon>
        <taxon>Ascomycota</taxon>
        <taxon>Pezizomycotina</taxon>
        <taxon>Geoglossomycetes</taxon>
        <taxon>Geoglossales</taxon>
        <taxon>Geoglossaceae</taxon>
        <taxon>Trichoglossum</taxon>
    </lineage>
</organism>